<protein>
    <recommendedName>
        <fullName evidence="15">Alpha-latrotoxin</fullName>
    </recommendedName>
</protein>
<evidence type="ECO:0000256" key="6">
    <source>
        <dbReference type="ARBA" id="ARBA00022656"/>
    </source>
</evidence>
<feature type="repeat" description="ANK" evidence="16">
    <location>
        <begin position="1738"/>
        <end position="1770"/>
    </location>
</feature>
<dbReference type="InterPro" id="IPR019734">
    <property type="entry name" value="TPR_rpt"/>
</dbReference>
<keyword evidence="10 16" id="KW-0040">ANK repeat</keyword>
<dbReference type="InterPro" id="IPR036770">
    <property type="entry name" value="Ankyrin_rpt-contain_sf"/>
</dbReference>
<sequence length="2390" mass="271138">MGGVLSIVSYFSIRTHRHLFRYPQKSFTFSSKSKEQLVLEYNGLNAVSVKYFYIQLLSEIKNAVLNDDEESFETLNSLLNYVIASKSSEVMQKYEQIALEAVGKINLITFACKTAAGKILDYLLTDQNVNFVLPFRIDKCDLSPEEEDEESHNAFYYAIRSNVTSLLEILIDKWPNSYFKDTQKLDDILSKAFHELSIRNVPLTKDMEMHVKKKLVDLRFFHNNSPQKNQPNNAKDLLMLRIEFVLEKIAFVVTNYCDDKNELDEQFLLAAKFIAQNIHTIKSQLNFTYDKVPWEEMEFCLIIFLRFCLKAFRFEPLYYFVLNKQRLLSHLENFSKRLECVKEELNTVDISKVPNKKIIRKQVIEKEENKLFENLYNDFAQIRDLYTLEKIKKYTNIALSADPRKKEGHILITRALQVTGEHFNNTPTAPKLSDSTAAFLLSVLPKNVSDIITSLRNSLSHLEAFCLRSEIEENANTFFVNIQADITKISSAISDILYKKKIAVIMTLLSRMISHESIDSRKIFVEQNHTSVASFTKVLEEAKHLNLGEIGQLEKLVSNLEVELDKEIIYSKKMFLRLHDVLEAKPTKIPRQSPDVAAELLDSLISSDKKEIMKFLKHAVLNVDSTSLLTENDHFVTDGKIDIDKVNKVMVKCFLKNNLTENKVILNRIKEQDVTIMWKFFPQCDDLLQKLPDEMEMAEYCNPEKIQMLKKLVLDVEALIERKSRSEKEQFRRILSMIADKKLNLKKVHEELSETLKNSFGMIHTEDKYYSSTQIMRDICNFRKTIESLMYQIDLKSFSDDLYLIAKSISSRMLLEYGVRGEALEKTLLDIFDFVVFRMGNIKWIEEFKHMIHIHKKVKPYTFAKNVYTLKPNFAQQLTRKISLLRSVLKNHNLEGLSVQKLQACDKNMELQILVEMLVLDILSVIEGLKDQLTHINFYLDSYYPTAYGRNLRNHVAHGNALVDMILGENFTNILLNAQKIIEVKDILQEKLGKKVENDPVKSKNSHENDLSIMKKQKQFFVSLAEGSDIKRVKDFISEGVDVYGRDLNSSTALHFAARAPNPEILKFLLKFNLNVYAKDDNHQTALHVAANSGMEEIVEYLIEEMKMPVDEKDINGKTPLHIASKKGHESVVRLLLKHKANALFNDVFGYAPLHYAVLENHFNVVTALLENETCVDANQTFYGFTALHLAAAMGHLNIVDSLLENGVDVNFKSDMDYVPLHSAASGGHSEVVQSLLKKGADVNAQNVQGLTPLHLAVDSGDVATIGILLQHGAEVNATYLNGFTPFYLAAEDGSFAVSKLLMEGGAAVARSSGNGATPLDVAAYFGHCELVEELLNGADTNSKILAMQRAASRGHLAVVELILNRGVDVKARSVHLDSTALHFAAEEGHADTVKFLVNRGADINAQDGNGDTALHLSSRKERKEVVKLLIEMKADILIKDNTGTFPLEIFVRKGMTDFLIQEEVTFEFSYATDINPFHYGAYYGDINFVSYCIQKGCNVDIRTESGLTALHLATLGGREEVINFLLANGSDINAEDQKGCTALKLAVSENNKKILELLIKKGANLNTVQERSLFLSAVQHGHENIVDFFLSRNSNVGAANFQNGEYPLHMAVIFGHISVVKKMLEKSKKDELNVMDENFRTPLLIAAEKDDCEISQLLLSKGADPNISSKDGKLPLLIATARGNSKMVEILLNSGVDYLVKDAKEKTSIELAIESRQTNIVEVLLQNPNILNIKGKKNRSLLHIAACSGSLEIIELLIENKVDINSMDSSGAKPIHMTAKEGYLDILEYFLNLEIAVDERGENDWTSMHYAAAGNHSEICKFLFENGADVNAVNTDGATPLHTAGEMGNLNALLTLLELGAFYDACDKNAKTPLEVTEWWNTRIKISLMFASNLFSAVQSNSRFKLVGLLMAGLDILKFNFVNVKNAKNTASIHYAAWKGYERIVNILLRYRANPNSRTKNGWTSLHYAAKFSHYGITKDLLCNGAVFEATSDSGKTPLHYSTNTDVITILKFLKKMFLKIESKDRSSMEDLKAIEDMDIAKAVVRAKNLQYRTLTSVAIINDHPDTDELKEIFQTDVFIPLKMAEMFYRHGNFEESFNLYQEVLQKRINIFYQDDPAVLDIQKQVALLMVYYGDYNGGLSLAQKVHETLQSILGDRNRETLTVKCLIALTLECTGQEQKALKNYEEISETQREVLGLNHRETLATLTSMAELLYKQNKFEMALKVNEEILKTLTDYYEINPWALRIQTNIATILRKQEKFSEALKMIRNISVAKEKIFGFHHQETLETSTEIAVTLLHMGQEEESLKIFRKNVELQVNLLGPGHPDTLRSRRGIANILFSQRKFREALDIYIEDLEARILRLGANHPSIEKTRKRIDFINSHITKPVF</sequence>
<comment type="subunit">
    <text evidence="14">Homotetramer in membranes.</text>
</comment>
<evidence type="ECO:0000256" key="10">
    <source>
        <dbReference type="ARBA" id="ARBA00023043"/>
    </source>
</evidence>
<feature type="repeat" description="ANK" evidence="16">
    <location>
        <begin position="1604"/>
        <end position="1628"/>
    </location>
</feature>
<feature type="repeat" description="ANK" evidence="16">
    <location>
        <begin position="1149"/>
        <end position="1181"/>
    </location>
</feature>
<dbReference type="Gene3D" id="1.25.40.20">
    <property type="entry name" value="Ankyrin repeat-containing domain"/>
    <property type="match status" value="7"/>
</dbReference>
<dbReference type="SUPFAM" id="SSF48452">
    <property type="entry name" value="TPR-like"/>
    <property type="match status" value="2"/>
</dbReference>
<evidence type="ECO:0000256" key="14">
    <source>
        <dbReference type="ARBA" id="ARBA00049715"/>
    </source>
</evidence>
<evidence type="ECO:0000256" key="13">
    <source>
        <dbReference type="ARBA" id="ARBA00049657"/>
    </source>
</evidence>
<feature type="repeat" description="ANK" evidence="16">
    <location>
        <begin position="1506"/>
        <end position="1538"/>
    </location>
</feature>
<feature type="repeat" description="ANK" evidence="16">
    <location>
        <begin position="1539"/>
        <end position="1571"/>
    </location>
</feature>
<accession>A0A4Y2HFE0</accession>
<feature type="repeat" description="ANK" evidence="16">
    <location>
        <begin position="1343"/>
        <end position="1375"/>
    </location>
</feature>
<dbReference type="EMBL" id="BGPR01001902">
    <property type="protein sequence ID" value="GBM64012.1"/>
    <property type="molecule type" value="Genomic_DNA"/>
</dbReference>
<evidence type="ECO:0000256" key="5">
    <source>
        <dbReference type="ARBA" id="ARBA00022537"/>
    </source>
</evidence>
<feature type="repeat" description="ANK" evidence="16">
    <location>
        <begin position="1672"/>
        <end position="1704"/>
    </location>
</feature>
<feature type="repeat" description="ANK" evidence="16">
    <location>
        <begin position="1804"/>
        <end position="1836"/>
    </location>
</feature>
<feature type="repeat" description="ANK" evidence="16">
    <location>
        <begin position="1116"/>
        <end position="1148"/>
    </location>
</feature>
<feature type="repeat" description="ANK" evidence="16">
    <location>
        <begin position="1929"/>
        <end position="1961"/>
    </location>
</feature>
<feature type="repeat" description="ANK" evidence="16">
    <location>
        <begin position="1249"/>
        <end position="1281"/>
    </location>
</feature>
<feature type="repeat" description="ANK" evidence="16">
    <location>
        <begin position="1377"/>
        <end position="1409"/>
    </location>
</feature>
<dbReference type="SMART" id="SM00248">
    <property type="entry name" value="ANK"/>
    <property type="match status" value="28"/>
</dbReference>
<evidence type="ECO:0000256" key="16">
    <source>
        <dbReference type="PROSITE-ProRule" id="PRU00023"/>
    </source>
</evidence>
<gene>
    <name evidence="17" type="primary">Ank3_33</name>
    <name evidence="17" type="ORF">AVEN_220237_1</name>
</gene>
<keyword evidence="8" id="KW-0677">Repeat</keyword>
<dbReference type="GO" id="GO:0090729">
    <property type="term" value="F:toxin activity"/>
    <property type="evidence" value="ECO:0007669"/>
    <property type="project" value="UniProtKB-KW"/>
</dbReference>
<dbReference type="InterPro" id="IPR002110">
    <property type="entry name" value="Ankyrin_rpt"/>
</dbReference>
<keyword evidence="12" id="KW-1053">Target membrane</keyword>
<feature type="repeat" description="ANK" evidence="16">
    <location>
        <begin position="1282"/>
        <end position="1314"/>
    </location>
</feature>
<dbReference type="GO" id="GO:0044231">
    <property type="term" value="C:host cell presynaptic membrane"/>
    <property type="evidence" value="ECO:0007669"/>
    <property type="project" value="UniProtKB-KW"/>
</dbReference>
<comment type="subcellular location">
    <subcellularLocation>
        <location evidence="2">Secreted</location>
    </subcellularLocation>
    <subcellularLocation>
        <location evidence="1">Target cell membrane</location>
    </subcellularLocation>
</comment>
<evidence type="ECO:0000313" key="17">
    <source>
        <dbReference type="EMBL" id="GBM64012.1"/>
    </source>
</evidence>
<feature type="repeat" description="ANK" evidence="16">
    <location>
        <begin position="1082"/>
        <end position="1104"/>
    </location>
</feature>
<evidence type="ECO:0000256" key="11">
    <source>
        <dbReference type="ARBA" id="ARBA00023136"/>
    </source>
</evidence>
<feature type="repeat" description="ANK" evidence="16">
    <location>
        <begin position="1639"/>
        <end position="1671"/>
    </location>
</feature>
<feature type="repeat" description="ANK" evidence="16">
    <location>
        <begin position="1216"/>
        <end position="1248"/>
    </location>
</feature>
<dbReference type="PRINTS" id="PR01415">
    <property type="entry name" value="ANKYRIN"/>
</dbReference>
<evidence type="ECO:0000256" key="12">
    <source>
        <dbReference type="ARBA" id="ARBA00023298"/>
    </source>
</evidence>
<evidence type="ECO:0000313" key="18">
    <source>
        <dbReference type="Proteomes" id="UP000499080"/>
    </source>
</evidence>
<keyword evidence="4" id="KW-0964">Secreted</keyword>
<feature type="repeat" description="ANK" evidence="16">
    <location>
        <begin position="1410"/>
        <end position="1442"/>
    </location>
</feature>
<reference evidence="17 18" key="1">
    <citation type="journal article" date="2019" name="Sci. Rep.">
        <title>Orb-weaving spider Araneus ventricosus genome elucidates the spidroin gene catalogue.</title>
        <authorList>
            <person name="Kono N."/>
            <person name="Nakamura H."/>
            <person name="Ohtoshi R."/>
            <person name="Moran D.A.P."/>
            <person name="Shinohara A."/>
            <person name="Yoshida Y."/>
            <person name="Fujiwara M."/>
            <person name="Mori M."/>
            <person name="Tomita M."/>
            <person name="Arakawa K."/>
        </authorList>
    </citation>
    <scope>NUCLEOTIDE SEQUENCE [LARGE SCALE GENOMIC DNA]</scope>
</reference>
<dbReference type="GO" id="GO:0006887">
    <property type="term" value="P:exocytosis"/>
    <property type="evidence" value="ECO:0007669"/>
    <property type="project" value="UniProtKB-KW"/>
</dbReference>
<dbReference type="SMART" id="SM00028">
    <property type="entry name" value="TPR"/>
    <property type="match status" value="6"/>
</dbReference>
<feature type="repeat" description="ANK" evidence="16">
    <location>
        <begin position="1315"/>
        <end position="1337"/>
    </location>
</feature>
<dbReference type="Gene3D" id="1.25.40.10">
    <property type="entry name" value="Tetratricopeptide repeat domain"/>
    <property type="match status" value="2"/>
</dbReference>
<keyword evidence="9" id="KW-0638">Presynaptic neurotoxin</keyword>
<keyword evidence="5" id="KW-1052">Target cell membrane</keyword>
<keyword evidence="6" id="KW-0800">Toxin</keyword>
<evidence type="ECO:0000256" key="8">
    <source>
        <dbReference type="ARBA" id="ARBA00022737"/>
    </source>
</evidence>
<feature type="repeat" description="ANK" evidence="16">
    <location>
        <begin position="1962"/>
        <end position="1994"/>
    </location>
</feature>
<keyword evidence="7" id="KW-0528">Neurotoxin</keyword>
<evidence type="ECO:0000256" key="7">
    <source>
        <dbReference type="ARBA" id="ARBA00022699"/>
    </source>
</evidence>
<organism evidence="17 18">
    <name type="scientific">Araneus ventricosus</name>
    <name type="common">Orbweaver spider</name>
    <name type="synonym">Epeira ventricosa</name>
    <dbReference type="NCBI Taxonomy" id="182803"/>
    <lineage>
        <taxon>Eukaryota</taxon>
        <taxon>Metazoa</taxon>
        <taxon>Ecdysozoa</taxon>
        <taxon>Arthropoda</taxon>
        <taxon>Chelicerata</taxon>
        <taxon>Arachnida</taxon>
        <taxon>Araneae</taxon>
        <taxon>Araneomorphae</taxon>
        <taxon>Entelegynae</taxon>
        <taxon>Araneoidea</taxon>
        <taxon>Araneidae</taxon>
        <taxon>Araneus</taxon>
    </lineage>
</organism>
<feature type="repeat" description="ANK" evidence="16">
    <location>
        <begin position="1183"/>
        <end position="1215"/>
    </location>
</feature>
<proteinExistence type="inferred from homology"/>
<dbReference type="PANTHER" id="PTHR24198">
    <property type="entry name" value="ANKYRIN REPEAT AND PROTEIN KINASE DOMAIN-CONTAINING PROTEIN"/>
    <property type="match status" value="1"/>
</dbReference>
<dbReference type="PANTHER" id="PTHR24198:SF165">
    <property type="entry name" value="ANKYRIN REPEAT-CONTAINING PROTEIN-RELATED"/>
    <property type="match status" value="1"/>
</dbReference>
<dbReference type="SUPFAM" id="SSF48403">
    <property type="entry name" value="Ankyrin repeat"/>
    <property type="match status" value="3"/>
</dbReference>
<keyword evidence="11" id="KW-0472">Membrane</keyword>
<comment type="caution">
    <text evidence="17">The sequence shown here is derived from an EMBL/GenBank/DDBJ whole genome shotgun (WGS) entry which is preliminary data.</text>
</comment>
<dbReference type="Pfam" id="PF13424">
    <property type="entry name" value="TPR_12"/>
    <property type="match status" value="2"/>
</dbReference>
<evidence type="ECO:0000256" key="15">
    <source>
        <dbReference type="ARBA" id="ARBA00049811"/>
    </source>
</evidence>
<evidence type="ECO:0000256" key="4">
    <source>
        <dbReference type="ARBA" id="ARBA00022525"/>
    </source>
</evidence>
<dbReference type="GO" id="GO:0044218">
    <property type="term" value="C:other organism cell membrane"/>
    <property type="evidence" value="ECO:0007669"/>
    <property type="project" value="UniProtKB-KW"/>
</dbReference>
<feature type="repeat" description="ANK" evidence="16">
    <location>
        <begin position="1837"/>
        <end position="1869"/>
    </location>
</feature>
<evidence type="ECO:0000256" key="9">
    <source>
        <dbReference type="ARBA" id="ARBA00023028"/>
    </source>
</evidence>
<comment type="similarity">
    <text evidence="13">Belongs to the cationic peptide 01 (latrotoxin) family. 03 (alpha-latrotoxin) subfamily.</text>
</comment>
<evidence type="ECO:0000256" key="2">
    <source>
        <dbReference type="ARBA" id="ARBA00004613"/>
    </source>
</evidence>
<keyword evidence="3" id="KW-0268">Exocytosis</keyword>
<feature type="repeat" description="ANK" evidence="16">
    <location>
        <begin position="1049"/>
        <end position="1081"/>
    </location>
</feature>
<evidence type="ECO:0000256" key="1">
    <source>
        <dbReference type="ARBA" id="ARBA00004175"/>
    </source>
</evidence>
<dbReference type="Pfam" id="PF12796">
    <property type="entry name" value="Ank_2"/>
    <property type="match status" value="8"/>
</dbReference>
<name>A0A4Y2HFE0_ARAVE</name>
<dbReference type="PROSITE" id="PS50297">
    <property type="entry name" value="ANK_REP_REGION"/>
    <property type="match status" value="20"/>
</dbReference>
<dbReference type="Proteomes" id="UP000499080">
    <property type="component" value="Unassembled WGS sequence"/>
</dbReference>
<keyword evidence="18" id="KW-1185">Reference proteome</keyword>
<evidence type="ECO:0000256" key="3">
    <source>
        <dbReference type="ARBA" id="ARBA00022483"/>
    </source>
</evidence>
<dbReference type="PROSITE" id="PS50088">
    <property type="entry name" value="ANK_REPEAT"/>
    <property type="match status" value="22"/>
</dbReference>
<dbReference type="InterPro" id="IPR011990">
    <property type="entry name" value="TPR-like_helical_dom_sf"/>
</dbReference>
<dbReference type="Pfam" id="PF00023">
    <property type="entry name" value="Ank"/>
    <property type="match status" value="1"/>
</dbReference>
<dbReference type="GO" id="GO:0005576">
    <property type="term" value="C:extracellular region"/>
    <property type="evidence" value="ECO:0007669"/>
    <property type="project" value="UniProtKB-SubCell"/>
</dbReference>
<dbReference type="OrthoDB" id="539213at2759"/>